<evidence type="ECO:0000256" key="4">
    <source>
        <dbReference type="ARBA" id="ARBA00022723"/>
    </source>
</evidence>
<feature type="compositionally biased region" description="Polar residues" evidence="8">
    <location>
        <begin position="354"/>
        <end position="363"/>
    </location>
</feature>
<comment type="cofactor">
    <cofactor evidence="1">
        <name>heme b</name>
        <dbReference type="ChEBI" id="CHEBI:60344"/>
    </cofactor>
</comment>
<organism evidence="10 11">
    <name type="scientific">Penicillium polonicum</name>
    <dbReference type="NCBI Taxonomy" id="60169"/>
    <lineage>
        <taxon>Eukaryota</taxon>
        <taxon>Fungi</taxon>
        <taxon>Dikarya</taxon>
        <taxon>Ascomycota</taxon>
        <taxon>Pezizomycotina</taxon>
        <taxon>Eurotiomycetes</taxon>
        <taxon>Eurotiomycetidae</taxon>
        <taxon>Eurotiales</taxon>
        <taxon>Aspergillaceae</taxon>
        <taxon>Penicillium</taxon>
    </lineage>
</organism>
<evidence type="ECO:0000256" key="2">
    <source>
        <dbReference type="ARBA" id="ARBA00022559"/>
    </source>
</evidence>
<feature type="domain" description="DyP dimeric alpha+beta barrel" evidence="9">
    <location>
        <begin position="9"/>
        <end position="186"/>
    </location>
</feature>
<accession>A0A1V6NWA5</accession>
<dbReference type="Pfam" id="PF21105">
    <property type="entry name" value="DyP_N"/>
    <property type="match status" value="1"/>
</dbReference>
<dbReference type="PROSITE" id="PS51404">
    <property type="entry name" value="DYP_PEROXIDASE"/>
    <property type="match status" value="1"/>
</dbReference>
<comment type="caution">
    <text evidence="10">The sequence shown here is derived from an EMBL/GenBank/DDBJ whole genome shotgun (WGS) entry which is preliminary data.</text>
</comment>
<evidence type="ECO:0000256" key="3">
    <source>
        <dbReference type="ARBA" id="ARBA00022617"/>
    </source>
</evidence>
<dbReference type="PANTHER" id="PTHR30521:SF4">
    <property type="entry name" value="DEFERROCHELATASE"/>
    <property type="match status" value="1"/>
</dbReference>
<evidence type="ECO:0000256" key="5">
    <source>
        <dbReference type="ARBA" id="ARBA00023002"/>
    </source>
</evidence>
<evidence type="ECO:0000256" key="8">
    <source>
        <dbReference type="SAM" id="MobiDB-lite"/>
    </source>
</evidence>
<proteinExistence type="inferred from homology"/>
<dbReference type="InterPro" id="IPR006314">
    <property type="entry name" value="Dyp_peroxidase"/>
</dbReference>
<dbReference type="Proteomes" id="UP000191408">
    <property type="component" value="Unassembled WGS sequence"/>
</dbReference>
<evidence type="ECO:0000256" key="7">
    <source>
        <dbReference type="ARBA" id="ARBA00025737"/>
    </source>
</evidence>
<dbReference type="PANTHER" id="PTHR30521">
    <property type="entry name" value="DEFERROCHELATASE/PEROXIDASE"/>
    <property type="match status" value="1"/>
</dbReference>
<evidence type="ECO:0000313" key="11">
    <source>
        <dbReference type="Proteomes" id="UP000191408"/>
    </source>
</evidence>
<dbReference type="InterPro" id="IPR011008">
    <property type="entry name" value="Dimeric_a/b-barrel"/>
</dbReference>
<reference evidence="11" key="1">
    <citation type="journal article" date="2017" name="Nat. Microbiol.">
        <title>Global analysis of biosynthetic gene clusters reveals vast potential of secondary metabolite production in Penicillium species.</title>
        <authorList>
            <person name="Nielsen J.C."/>
            <person name="Grijseels S."/>
            <person name="Prigent S."/>
            <person name="Ji B."/>
            <person name="Dainat J."/>
            <person name="Nielsen K.F."/>
            <person name="Frisvad J.C."/>
            <person name="Workman M."/>
            <person name="Nielsen J."/>
        </authorList>
    </citation>
    <scope>NUCLEOTIDE SEQUENCE [LARGE SCALE GENOMIC DNA]</scope>
    <source>
        <strain evidence="11">IBT 4502</strain>
    </source>
</reference>
<sequence length="514" mass="57900">MDLPVNKDNIQGGIWPRMPKEFESYLFYKITDADRFRSDLKDFLYNGHITTGAQCEARLGEIKAAVDSGRPRKIKISGINVSFSQKGLQKLNKAQLRDALFECGMYHDLIFEGADIHERLLKEFKPPDEHPKDDDSWRIDLVFIVAASDDKVLNDGIAKIESNFSVRDVNKASLELVTAKHGKRRPGKLRGREHFGFEDHISQPQIKGLDPEPGPNEPGSCPPGYIFVGHEGDPRKDTTPPWSIEGSFLVFRQLDQKVPEFNKFLEEAAQKIPNYQGPGGAEKLGAHMMGRAPVALTPDKDDPSLGTRNDFDFRPKQSILGCPFAAHTRKMRPRADHKRNLGNDDDFVAGKFTNPLNGTTKPSNLDVDSDEEEDQGPEPEDSSVILRRGITFGPELGPDEKEKTTKSRGIYFTCYQSDIRDGFNLLMTRWASNSVFPTSKRKTGPEGPGMDPFINQRQRHDHPEGHISLFDGKDTERSHKLDLGTSAWVDQRGGEYFFTPSMRGLQWFCNTHDS</sequence>
<keyword evidence="4" id="KW-0479">Metal-binding</keyword>
<keyword evidence="11" id="KW-1185">Reference proteome</keyword>
<dbReference type="SUPFAM" id="SSF54909">
    <property type="entry name" value="Dimeric alpha+beta barrel"/>
    <property type="match status" value="1"/>
</dbReference>
<dbReference type="EMBL" id="MDYM01000002">
    <property type="protein sequence ID" value="OQD69004.1"/>
    <property type="molecule type" value="Genomic_DNA"/>
</dbReference>
<keyword evidence="6" id="KW-0408">Iron</keyword>
<feature type="region of interest" description="Disordered" evidence="8">
    <location>
        <begin position="330"/>
        <end position="404"/>
    </location>
</feature>
<dbReference type="GO" id="GO:0046872">
    <property type="term" value="F:metal ion binding"/>
    <property type="evidence" value="ECO:0007669"/>
    <property type="project" value="UniProtKB-KW"/>
</dbReference>
<feature type="compositionally biased region" description="Acidic residues" evidence="8">
    <location>
        <begin position="367"/>
        <end position="381"/>
    </location>
</feature>
<dbReference type="GO" id="GO:0004601">
    <property type="term" value="F:peroxidase activity"/>
    <property type="evidence" value="ECO:0007669"/>
    <property type="project" value="UniProtKB-KW"/>
</dbReference>
<evidence type="ECO:0000259" key="9">
    <source>
        <dbReference type="Pfam" id="PF21105"/>
    </source>
</evidence>
<keyword evidence="5" id="KW-0560">Oxidoreductase</keyword>
<dbReference type="STRING" id="60169.A0A1V6NWA5"/>
<dbReference type="GO" id="GO:0020037">
    <property type="term" value="F:heme binding"/>
    <property type="evidence" value="ECO:0007669"/>
    <property type="project" value="InterPro"/>
</dbReference>
<dbReference type="NCBIfam" id="TIGR01413">
    <property type="entry name" value="Dyp_perox_fam"/>
    <property type="match status" value="1"/>
</dbReference>
<evidence type="ECO:0000256" key="6">
    <source>
        <dbReference type="ARBA" id="ARBA00023004"/>
    </source>
</evidence>
<comment type="similarity">
    <text evidence="7">Belongs to the DyP-type peroxidase family.</text>
</comment>
<dbReference type="GO" id="GO:0005829">
    <property type="term" value="C:cytosol"/>
    <property type="evidence" value="ECO:0007669"/>
    <property type="project" value="TreeGrafter"/>
</dbReference>
<evidence type="ECO:0000313" key="10">
    <source>
        <dbReference type="EMBL" id="OQD69004.1"/>
    </source>
</evidence>
<keyword evidence="2" id="KW-0575">Peroxidase</keyword>
<dbReference type="AlphaFoldDB" id="A0A1V6NWA5"/>
<evidence type="ECO:0000256" key="1">
    <source>
        <dbReference type="ARBA" id="ARBA00001970"/>
    </source>
</evidence>
<dbReference type="InterPro" id="IPR049509">
    <property type="entry name" value="DyP_N"/>
</dbReference>
<dbReference type="OrthoDB" id="3207336at2759"/>
<gene>
    <name evidence="10" type="ORF">PENPOL_c002G05487</name>
</gene>
<protein>
    <recommendedName>
        <fullName evidence="9">DyP dimeric alpha+beta barrel domain-containing protein</fullName>
    </recommendedName>
</protein>
<name>A0A1V6NWA5_PENPO</name>
<keyword evidence="3" id="KW-0349">Heme</keyword>